<feature type="transmembrane region" description="Helical" evidence="1">
    <location>
        <begin position="29"/>
        <end position="47"/>
    </location>
</feature>
<feature type="transmembrane region" description="Helical" evidence="1">
    <location>
        <begin position="134"/>
        <end position="166"/>
    </location>
</feature>
<dbReference type="Proteomes" id="UP001235343">
    <property type="component" value="Unassembled WGS sequence"/>
</dbReference>
<feature type="transmembrane region" description="Helical" evidence="1">
    <location>
        <begin position="172"/>
        <end position="193"/>
    </location>
</feature>
<sequence length="305" mass="33785">MNNQLNKPKGFGEILDLTFRLSKNHFSNFILIFLVIMGPLYLLQSFVELLSGTSFFREVGTGSNPFEQFASSFDIAEAEATSNLGADLGIVFLGLLTMVVLPFAYASILIAVNDIKKGLEFTVKDVMKRAFSEFWTIFGSSLLFGLLFFSLVFVPLFFIIIIGVIGAVANPIVGIILSIILFLAVAAVAIFLLTRWSFFLGAVVFEQDAPGLGRSWRLTRKRTWFVIGLYIVLFLITFSISISVETVLGMLLGYSVLFTVLVNVVALVTSMFLAVGYAIVYLDLKARHDADDLKELIDDYNSVNN</sequence>
<dbReference type="EMBL" id="JASTZU010000034">
    <property type="protein sequence ID" value="MDL4840697.1"/>
    <property type="molecule type" value="Genomic_DNA"/>
</dbReference>
<evidence type="ECO:0000313" key="3">
    <source>
        <dbReference type="Proteomes" id="UP001235343"/>
    </source>
</evidence>
<dbReference type="RefSeq" id="WP_285931829.1">
    <property type="nucleotide sequence ID" value="NZ_JASTZU010000034.1"/>
</dbReference>
<feature type="transmembrane region" description="Helical" evidence="1">
    <location>
        <begin position="256"/>
        <end position="280"/>
    </location>
</feature>
<name>A0ABT7L663_9BACI</name>
<gene>
    <name evidence="2" type="ORF">QQS35_09575</name>
</gene>
<proteinExistence type="predicted"/>
<evidence type="ECO:0000256" key="1">
    <source>
        <dbReference type="SAM" id="Phobius"/>
    </source>
</evidence>
<accession>A0ABT7L663</accession>
<feature type="transmembrane region" description="Helical" evidence="1">
    <location>
        <begin position="90"/>
        <end position="113"/>
    </location>
</feature>
<keyword evidence="1" id="KW-0472">Membrane</keyword>
<comment type="caution">
    <text evidence="2">The sequence shown here is derived from an EMBL/GenBank/DDBJ whole genome shotgun (WGS) entry which is preliminary data.</text>
</comment>
<keyword evidence="1" id="KW-1133">Transmembrane helix</keyword>
<reference evidence="2 3" key="1">
    <citation type="submission" date="2023-06" db="EMBL/GenBank/DDBJ databases">
        <title>Aquibacillus rhizosphaerae LR5S19.</title>
        <authorList>
            <person name="Sun J.-Q."/>
        </authorList>
    </citation>
    <scope>NUCLEOTIDE SEQUENCE [LARGE SCALE GENOMIC DNA]</scope>
    <source>
        <strain evidence="2 3">LR5S19</strain>
    </source>
</reference>
<protein>
    <submittedName>
        <fullName evidence="2">Glycerophosphoryl diester phosphodiesterase membrane domain-containing protein</fullName>
    </submittedName>
</protein>
<keyword evidence="1" id="KW-0812">Transmembrane</keyword>
<evidence type="ECO:0000313" key="2">
    <source>
        <dbReference type="EMBL" id="MDL4840697.1"/>
    </source>
</evidence>
<organism evidence="2 3">
    <name type="scientific">Aquibacillus rhizosphaerae</name>
    <dbReference type="NCBI Taxonomy" id="3051431"/>
    <lineage>
        <taxon>Bacteria</taxon>
        <taxon>Bacillati</taxon>
        <taxon>Bacillota</taxon>
        <taxon>Bacilli</taxon>
        <taxon>Bacillales</taxon>
        <taxon>Bacillaceae</taxon>
        <taxon>Aquibacillus</taxon>
    </lineage>
</organism>
<feature type="transmembrane region" description="Helical" evidence="1">
    <location>
        <begin position="224"/>
        <end position="244"/>
    </location>
</feature>
<keyword evidence="3" id="KW-1185">Reference proteome</keyword>